<feature type="binding site" evidence="9">
    <location>
        <position position="143"/>
    </location>
    <ligand>
        <name>substrate</name>
    </ligand>
</feature>
<evidence type="ECO:0000256" key="7">
    <source>
        <dbReference type="ARBA" id="ARBA00022958"/>
    </source>
</evidence>
<feature type="binding site" evidence="9">
    <location>
        <position position="286"/>
    </location>
    <ligand>
        <name>K(+)</name>
        <dbReference type="ChEBI" id="CHEBI:29103"/>
    </ligand>
</feature>
<evidence type="ECO:0000256" key="9">
    <source>
        <dbReference type="HAMAP-Rule" id="MF_01987"/>
    </source>
</evidence>
<comment type="subunit">
    <text evidence="9">Homodimer.</text>
</comment>
<evidence type="ECO:0000256" key="10">
    <source>
        <dbReference type="NCBIfam" id="TIGR02152"/>
    </source>
</evidence>
<evidence type="ECO:0000313" key="12">
    <source>
        <dbReference type="EMBL" id="QLL77201.1"/>
    </source>
</evidence>
<dbReference type="NCBIfam" id="TIGR02152">
    <property type="entry name" value="D_ribokin_bact"/>
    <property type="match status" value="1"/>
</dbReference>
<keyword evidence="2 9" id="KW-0479">Metal-binding</keyword>
<dbReference type="RefSeq" id="WP_180849028.1">
    <property type="nucleotide sequence ID" value="NZ_CP047418.1"/>
</dbReference>
<feature type="binding site" evidence="9">
    <location>
        <position position="249"/>
    </location>
    <ligand>
        <name>K(+)</name>
        <dbReference type="ChEBI" id="CHEBI:29103"/>
    </ligand>
</feature>
<dbReference type="InterPro" id="IPR002139">
    <property type="entry name" value="Ribo/fructo_kinase"/>
</dbReference>
<dbReference type="GO" id="GO:0005524">
    <property type="term" value="F:ATP binding"/>
    <property type="evidence" value="ECO:0007669"/>
    <property type="project" value="UniProtKB-UniRule"/>
</dbReference>
<feature type="binding site" evidence="9">
    <location>
        <position position="289"/>
    </location>
    <ligand>
        <name>K(+)</name>
        <dbReference type="ChEBI" id="CHEBI:29103"/>
    </ligand>
</feature>
<keyword evidence="3 9" id="KW-0547">Nucleotide-binding</keyword>
<evidence type="ECO:0000256" key="5">
    <source>
        <dbReference type="ARBA" id="ARBA00022840"/>
    </source>
</evidence>
<dbReference type="GO" id="GO:0004747">
    <property type="term" value="F:ribokinase activity"/>
    <property type="evidence" value="ECO:0007669"/>
    <property type="project" value="UniProtKB-UniRule"/>
</dbReference>
<evidence type="ECO:0000256" key="4">
    <source>
        <dbReference type="ARBA" id="ARBA00022777"/>
    </source>
</evidence>
<dbReference type="EMBL" id="CP047418">
    <property type="protein sequence ID" value="QLL77201.1"/>
    <property type="molecule type" value="Genomic_DNA"/>
</dbReference>
<dbReference type="GO" id="GO:0019303">
    <property type="term" value="P:D-ribose catabolic process"/>
    <property type="evidence" value="ECO:0007669"/>
    <property type="project" value="UniProtKB-UniRule"/>
</dbReference>
<dbReference type="UniPathway" id="UPA00916">
    <property type="reaction ID" value="UER00889"/>
</dbReference>
<evidence type="ECO:0000256" key="3">
    <source>
        <dbReference type="ARBA" id="ARBA00022741"/>
    </source>
</evidence>
<dbReference type="GO" id="GO:0046872">
    <property type="term" value="F:metal ion binding"/>
    <property type="evidence" value="ECO:0007669"/>
    <property type="project" value="UniProtKB-KW"/>
</dbReference>
<gene>
    <name evidence="9 12" type="primary">rbsK</name>
    <name evidence="12" type="ORF">GTO87_00270</name>
</gene>
<comment type="pathway">
    <text evidence="9">Carbohydrate metabolism; D-ribose degradation; D-ribose 5-phosphate from beta-D-ribopyranose: step 2/2.</text>
</comment>
<dbReference type="Pfam" id="PF00294">
    <property type="entry name" value="PfkB"/>
    <property type="match status" value="1"/>
</dbReference>
<reference evidence="12 13" key="1">
    <citation type="submission" date="2020-01" db="EMBL/GenBank/DDBJ databases">
        <title>Complete and circular genome sequences of six lactobacillus isolates from horses.</title>
        <authorList>
            <person name="Hassan H.M."/>
        </authorList>
    </citation>
    <scope>NUCLEOTIDE SEQUENCE [LARGE SCALE GENOMIC DNA]</scope>
    <source>
        <strain evidence="12 13">1A</strain>
    </source>
</reference>
<feature type="binding site" evidence="9">
    <location>
        <position position="295"/>
    </location>
    <ligand>
        <name>K(+)</name>
        <dbReference type="ChEBI" id="CHEBI:29103"/>
    </ligand>
</feature>
<proteinExistence type="inferred from homology"/>
<dbReference type="Proteomes" id="UP000510886">
    <property type="component" value="Chromosome"/>
</dbReference>
<dbReference type="CDD" id="cd01174">
    <property type="entry name" value="ribokinase"/>
    <property type="match status" value="1"/>
</dbReference>
<keyword evidence="6 9" id="KW-0460">Magnesium</keyword>
<keyword evidence="9" id="KW-0963">Cytoplasm</keyword>
<feature type="domain" description="Carbohydrate kinase PfkB" evidence="11">
    <location>
        <begin position="4"/>
        <end position="298"/>
    </location>
</feature>
<evidence type="ECO:0000256" key="6">
    <source>
        <dbReference type="ARBA" id="ARBA00022842"/>
    </source>
</evidence>
<comment type="cofactor">
    <cofactor evidence="9">
        <name>Mg(2+)</name>
        <dbReference type="ChEBI" id="CHEBI:18420"/>
    </cofactor>
    <text evidence="9">Requires a divalent cation, most likely magnesium in vivo, as an electrophilic catalyst to aid phosphoryl group transfer. It is the chelate of the metal and the nucleotide that is the actual substrate.</text>
</comment>
<dbReference type="EC" id="2.7.1.15" evidence="9 10"/>
<feature type="binding site" evidence="9">
    <location>
        <begin position="12"/>
        <end position="14"/>
    </location>
    <ligand>
        <name>substrate</name>
    </ligand>
</feature>
<comment type="subcellular location">
    <subcellularLocation>
        <location evidence="9">Cytoplasm</location>
    </subcellularLocation>
</comment>
<keyword evidence="5 9" id="KW-0067">ATP-binding</keyword>
<feature type="binding site" evidence="9">
    <location>
        <begin position="40"/>
        <end position="44"/>
    </location>
    <ligand>
        <name>substrate</name>
    </ligand>
</feature>
<comment type="activity regulation">
    <text evidence="9">Activated by a monovalent cation that binds near, but not in, the active site. The most likely occupant of the site in vivo is potassium. Ion binding induces a conformational change that may alter substrate affinity.</text>
</comment>
<evidence type="ECO:0000256" key="8">
    <source>
        <dbReference type="ARBA" id="ARBA00023277"/>
    </source>
</evidence>
<dbReference type="GO" id="GO:0005829">
    <property type="term" value="C:cytosol"/>
    <property type="evidence" value="ECO:0007669"/>
    <property type="project" value="TreeGrafter"/>
</dbReference>
<accession>A0A7H9EHU3</accession>
<evidence type="ECO:0000313" key="13">
    <source>
        <dbReference type="Proteomes" id="UP000510886"/>
    </source>
</evidence>
<feature type="binding site" evidence="9">
    <location>
        <position position="187"/>
    </location>
    <ligand>
        <name>ATP</name>
        <dbReference type="ChEBI" id="CHEBI:30616"/>
    </ligand>
</feature>
<dbReference type="PANTHER" id="PTHR10584">
    <property type="entry name" value="SUGAR KINASE"/>
    <property type="match status" value="1"/>
</dbReference>
<dbReference type="InterPro" id="IPR029056">
    <property type="entry name" value="Ribokinase-like"/>
</dbReference>
<feature type="binding site" evidence="9">
    <location>
        <position position="255"/>
    </location>
    <ligand>
        <name>substrate</name>
    </ligand>
</feature>
<dbReference type="Gene3D" id="3.40.1190.20">
    <property type="match status" value="1"/>
</dbReference>
<comment type="caution">
    <text evidence="9">Lacks conserved residue(s) required for the propagation of feature annotation.</text>
</comment>
<organism evidence="12 13">
    <name type="scientific">Ligilactobacillus saerimneri</name>
    <dbReference type="NCBI Taxonomy" id="228229"/>
    <lineage>
        <taxon>Bacteria</taxon>
        <taxon>Bacillati</taxon>
        <taxon>Bacillota</taxon>
        <taxon>Bacilli</taxon>
        <taxon>Lactobacillales</taxon>
        <taxon>Lactobacillaceae</taxon>
        <taxon>Ligilactobacillus</taxon>
    </lineage>
</organism>
<dbReference type="SUPFAM" id="SSF53613">
    <property type="entry name" value="Ribokinase-like"/>
    <property type="match status" value="1"/>
</dbReference>
<evidence type="ECO:0000259" key="11">
    <source>
        <dbReference type="Pfam" id="PF00294"/>
    </source>
</evidence>
<feature type="binding site" evidence="9">
    <location>
        <position position="251"/>
    </location>
    <ligand>
        <name>K(+)</name>
        <dbReference type="ChEBI" id="CHEBI:29103"/>
    </ligand>
</feature>
<evidence type="ECO:0000256" key="2">
    <source>
        <dbReference type="ARBA" id="ARBA00022723"/>
    </source>
</evidence>
<keyword evidence="7 9" id="KW-0630">Potassium</keyword>
<feature type="binding site" evidence="9">
    <location>
        <position position="291"/>
    </location>
    <ligand>
        <name>K(+)</name>
        <dbReference type="ChEBI" id="CHEBI:29103"/>
    </ligand>
</feature>
<comment type="function">
    <text evidence="9">Catalyzes the phosphorylation of ribose at O-5 in a reaction requiring ATP and magnesium. The resulting D-ribose-5-phosphate can then be used either for sythesis of nucleotides, histidine, and tryptophan, or as a component of the pentose phosphate pathway.</text>
</comment>
<keyword evidence="4 9" id="KW-0418">Kinase</keyword>
<dbReference type="InterPro" id="IPR011877">
    <property type="entry name" value="Ribokinase"/>
</dbReference>
<evidence type="ECO:0000256" key="1">
    <source>
        <dbReference type="ARBA" id="ARBA00022679"/>
    </source>
</evidence>
<feature type="active site" description="Proton acceptor" evidence="9">
    <location>
        <position position="255"/>
    </location>
</feature>
<dbReference type="PRINTS" id="PR00990">
    <property type="entry name" value="RIBOKINASE"/>
</dbReference>
<dbReference type="HAMAP" id="MF_01987">
    <property type="entry name" value="Ribokinase"/>
    <property type="match status" value="1"/>
</dbReference>
<sequence>MTNRITVLGSINLDTTYHVDRMPQPGETIAASNKTSAAGGKGANQAVAAARSGASTAFIGMVGGDDAGQFMRTALAENNVDISNVFIQKDIGTGSAAIILNQQGQNSIMVYGGANHEITPATINQPAVIDTIRNSDFLIAQFETPQAATLAAFKIAREHGVKAILNPAPAKEVSAELLAYTDLLVPNETESEALTGITITDAKSLAQTGAHFAHLGVHNLLITLGSKGVYLYQEKQATVLPAYKVQAIDTTGAGDTFIGSMTAQLKPDFSNLEEAVNYGQTASSLAVQGLGAMPSIPTAAQIAVAQAKNLTSTDA</sequence>
<name>A0A7H9EHU3_9LACO</name>
<dbReference type="InterPro" id="IPR011611">
    <property type="entry name" value="PfkB_dom"/>
</dbReference>
<keyword evidence="1 9" id="KW-0808">Transferase</keyword>
<keyword evidence="8 9" id="KW-0119">Carbohydrate metabolism</keyword>
<comment type="catalytic activity">
    <reaction evidence="9">
        <text>D-ribose + ATP = D-ribose 5-phosphate + ADP + H(+)</text>
        <dbReference type="Rhea" id="RHEA:13697"/>
        <dbReference type="ChEBI" id="CHEBI:15378"/>
        <dbReference type="ChEBI" id="CHEBI:30616"/>
        <dbReference type="ChEBI" id="CHEBI:47013"/>
        <dbReference type="ChEBI" id="CHEBI:78346"/>
        <dbReference type="ChEBI" id="CHEBI:456216"/>
        <dbReference type="EC" id="2.7.1.15"/>
    </reaction>
</comment>
<comment type="similarity">
    <text evidence="9">Belongs to the carbohydrate kinase PfkB family. Ribokinase subfamily.</text>
</comment>
<protein>
    <recommendedName>
        <fullName evidence="9 10">Ribokinase</fullName>
        <shortName evidence="9">RK</shortName>
        <ecNumber evidence="9 10">2.7.1.15</ecNumber>
    </recommendedName>
</protein>
<feature type="binding site" evidence="9">
    <location>
        <begin position="254"/>
        <end position="255"/>
    </location>
    <ligand>
        <name>ATP</name>
        <dbReference type="ChEBI" id="CHEBI:30616"/>
    </ligand>
</feature>
<dbReference type="KEGG" id="lsw:GTO87_00270"/>
<dbReference type="PANTHER" id="PTHR10584:SF166">
    <property type="entry name" value="RIBOKINASE"/>
    <property type="match status" value="1"/>
</dbReference>
<feature type="binding site" evidence="9">
    <location>
        <begin position="223"/>
        <end position="228"/>
    </location>
    <ligand>
        <name>ATP</name>
        <dbReference type="ChEBI" id="CHEBI:30616"/>
    </ligand>
</feature>
<dbReference type="AlphaFoldDB" id="A0A7H9EHU3"/>